<reference evidence="6 7" key="1">
    <citation type="submission" date="2018-06" db="EMBL/GenBank/DDBJ databases">
        <title>Genomic Encyclopedia of Archaeal and Bacterial Type Strains, Phase II (KMG-II): from individual species to whole genera.</title>
        <authorList>
            <person name="Goeker M."/>
        </authorList>
    </citation>
    <scope>NUCLEOTIDE SEQUENCE [LARGE SCALE GENOMIC DNA]</scope>
    <source>
        <strain evidence="6 7">DSM 27372</strain>
    </source>
</reference>
<keyword evidence="3" id="KW-1015">Disulfide bond</keyword>
<dbReference type="InterPro" id="IPR036249">
    <property type="entry name" value="Thioredoxin-like_sf"/>
</dbReference>
<dbReference type="InterPro" id="IPR013766">
    <property type="entry name" value="Thioredoxin_domain"/>
</dbReference>
<evidence type="ECO:0000256" key="1">
    <source>
        <dbReference type="ARBA" id="ARBA00004196"/>
    </source>
</evidence>
<dbReference type="InterPro" id="IPR000866">
    <property type="entry name" value="AhpC/TSA"/>
</dbReference>
<evidence type="ECO:0000256" key="3">
    <source>
        <dbReference type="ARBA" id="ARBA00023157"/>
    </source>
</evidence>
<dbReference type="PANTHER" id="PTHR42852">
    <property type="entry name" value="THIOL:DISULFIDE INTERCHANGE PROTEIN DSBE"/>
    <property type="match status" value="1"/>
</dbReference>
<evidence type="ECO:0000259" key="5">
    <source>
        <dbReference type="PROSITE" id="PS51352"/>
    </source>
</evidence>
<name>A0A318UG05_9SPHI</name>
<evidence type="ECO:0000313" key="7">
    <source>
        <dbReference type="Proteomes" id="UP000248198"/>
    </source>
</evidence>
<keyword evidence="4" id="KW-0676">Redox-active center</keyword>
<dbReference type="GO" id="GO:0030313">
    <property type="term" value="C:cell envelope"/>
    <property type="evidence" value="ECO:0007669"/>
    <property type="project" value="UniProtKB-SubCell"/>
</dbReference>
<comment type="subcellular location">
    <subcellularLocation>
        <location evidence="1">Cell envelope</location>
    </subcellularLocation>
</comment>
<dbReference type="EMBL" id="QKLU01000003">
    <property type="protein sequence ID" value="PYF75101.1"/>
    <property type="molecule type" value="Genomic_DNA"/>
</dbReference>
<organism evidence="6 7">
    <name type="scientific">Pedobacter nutrimenti</name>
    <dbReference type="NCBI Taxonomy" id="1241337"/>
    <lineage>
        <taxon>Bacteria</taxon>
        <taxon>Pseudomonadati</taxon>
        <taxon>Bacteroidota</taxon>
        <taxon>Sphingobacteriia</taxon>
        <taxon>Sphingobacteriales</taxon>
        <taxon>Sphingobacteriaceae</taxon>
        <taxon>Pedobacter</taxon>
    </lineage>
</organism>
<sequence>MRQIIWLFPVFLLFYTVKLKAQKAIGTFILHGEIDPKLKVDSVYIAFNNYYSDYLYQSAYMQQIYCKVKNGKFELKLDNVDEVGYMRMFAYGDKIYEGRDLFLVEAGDEIWLKADGKYLAFSGKGAEKYNYIVQAENKITAFRKEHPIPKFTSKIERLRFSRKLGAEETKERQMMLEQCKGKLTEKSYALLEFDNISRPIYSDIDQLFGVNGYDPAPYKDHYKEILAYYDLDAPSEFIAERSQYYADLLYRKELMEVLNEDPDYDLKKSYNIDYGKLVNNILKGYSGPLRDKIFAISRRLGGQTKSYDQSLKQVLNIMDTKRYKGVLTAEWNAFGKGKDAFDFHLKDTTGKMISLKDLRGKVIVAELYFTGCHWCIVQNDAMKPVVKEFKNNPNVVFLSVNLDKTMKSFREAVKGGKYTHPESINVYTNGKGEDHELMKHYGFSGAPYVILIDKNGKMLDGHPIVPWVGDENGINQERQDIFVKSIKDYLAANPSTTPAPIKMSKN</sequence>
<dbReference type="Pfam" id="PF00578">
    <property type="entry name" value="AhpC-TSA"/>
    <property type="match status" value="1"/>
</dbReference>
<dbReference type="GO" id="GO:0016491">
    <property type="term" value="F:oxidoreductase activity"/>
    <property type="evidence" value="ECO:0007669"/>
    <property type="project" value="InterPro"/>
</dbReference>
<dbReference type="RefSeq" id="WP_110830136.1">
    <property type="nucleotide sequence ID" value="NZ_QKLU01000003.1"/>
</dbReference>
<keyword evidence="7" id="KW-1185">Reference proteome</keyword>
<dbReference type="PANTHER" id="PTHR42852:SF6">
    <property type="entry name" value="THIOL:DISULFIDE INTERCHANGE PROTEIN DSBE"/>
    <property type="match status" value="1"/>
</dbReference>
<dbReference type="Gene3D" id="3.40.30.10">
    <property type="entry name" value="Glutaredoxin"/>
    <property type="match status" value="1"/>
</dbReference>
<dbReference type="Proteomes" id="UP000248198">
    <property type="component" value="Unassembled WGS sequence"/>
</dbReference>
<dbReference type="GO" id="GO:0017004">
    <property type="term" value="P:cytochrome complex assembly"/>
    <property type="evidence" value="ECO:0007669"/>
    <property type="project" value="UniProtKB-KW"/>
</dbReference>
<evidence type="ECO:0000256" key="2">
    <source>
        <dbReference type="ARBA" id="ARBA00022748"/>
    </source>
</evidence>
<dbReference type="CDD" id="cd02966">
    <property type="entry name" value="TlpA_like_family"/>
    <property type="match status" value="1"/>
</dbReference>
<dbReference type="AlphaFoldDB" id="A0A318UG05"/>
<evidence type="ECO:0000313" key="6">
    <source>
        <dbReference type="EMBL" id="PYF75101.1"/>
    </source>
</evidence>
<dbReference type="GO" id="GO:0016209">
    <property type="term" value="F:antioxidant activity"/>
    <property type="evidence" value="ECO:0007669"/>
    <property type="project" value="InterPro"/>
</dbReference>
<keyword evidence="2" id="KW-0201">Cytochrome c-type biogenesis</keyword>
<evidence type="ECO:0000256" key="4">
    <source>
        <dbReference type="ARBA" id="ARBA00023284"/>
    </source>
</evidence>
<proteinExistence type="predicted"/>
<dbReference type="InterPro" id="IPR050553">
    <property type="entry name" value="Thioredoxin_ResA/DsbE_sf"/>
</dbReference>
<accession>A0A318UG05</accession>
<feature type="domain" description="Thioredoxin" evidence="5">
    <location>
        <begin position="334"/>
        <end position="491"/>
    </location>
</feature>
<comment type="caution">
    <text evidence="6">The sequence shown here is derived from an EMBL/GenBank/DDBJ whole genome shotgun (WGS) entry which is preliminary data.</text>
</comment>
<dbReference type="SUPFAM" id="SSF52833">
    <property type="entry name" value="Thioredoxin-like"/>
    <property type="match status" value="1"/>
</dbReference>
<protein>
    <submittedName>
        <fullName evidence="6">Peroxiredoxin</fullName>
    </submittedName>
</protein>
<gene>
    <name evidence="6" type="ORF">B0O44_103548</name>
</gene>
<dbReference type="OrthoDB" id="9815205at2"/>
<dbReference type="PROSITE" id="PS51352">
    <property type="entry name" value="THIOREDOXIN_2"/>
    <property type="match status" value="1"/>
</dbReference>